<dbReference type="EMBL" id="FORG01000006">
    <property type="protein sequence ID" value="SFJ19416.1"/>
    <property type="molecule type" value="Genomic_DNA"/>
</dbReference>
<evidence type="ECO:0000256" key="1">
    <source>
        <dbReference type="ARBA" id="ARBA00022490"/>
    </source>
</evidence>
<comment type="catalytic activity">
    <reaction evidence="3">
        <text>thiosulfate + hydrogen cyanide = thiocyanate + sulfite + 2 H(+)</text>
        <dbReference type="Rhea" id="RHEA:16881"/>
        <dbReference type="ChEBI" id="CHEBI:15378"/>
        <dbReference type="ChEBI" id="CHEBI:17359"/>
        <dbReference type="ChEBI" id="CHEBI:18022"/>
        <dbReference type="ChEBI" id="CHEBI:18407"/>
        <dbReference type="ChEBI" id="CHEBI:33542"/>
        <dbReference type="EC" id="2.8.1.1"/>
    </reaction>
</comment>
<evidence type="ECO:0000313" key="8">
    <source>
        <dbReference type="Proteomes" id="UP000224607"/>
    </source>
</evidence>
<evidence type="ECO:0000259" key="4">
    <source>
        <dbReference type="PROSITE" id="PS50206"/>
    </source>
</evidence>
<dbReference type="EC" id="2.8.1.1" evidence="3"/>
<comment type="function">
    <text evidence="3">Transferase that catalyzes the transfer of sulfur from thiosulfate to thiophilic acceptors such as cyanide or dithiols. May function in a CysM-independent thiosulfate assimilation pathway by catalyzing the conversion of thiosulfate to sulfite, which can then be used for L-cysteine biosynthesis.</text>
</comment>
<evidence type="ECO:0000256" key="3">
    <source>
        <dbReference type="HAMAP-Rule" id="MF_01009"/>
    </source>
</evidence>
<reference evidence="7" key="2">
    <citation type="submission" date="2016-10" db="EMBL/GenBank/DDBJ databases">
        <authorList>
            <person name="Varghese N."/>
            <person name="Submissions S."/>
        </authorList>
    </citation>
    <scope>NUCLEOTIDE SEQUENCE [LARGE SCALE GENOMIC DNA]</scope>
    <source>
        <strain evidence="7">DSM 17908</strain>
    </source>
</reference>
<name>A0A1I3PEH3_9GAMM</name>
<proteinExistence type="inferred from homology"/>
<comment type="catalytic activity">
    <reaction evidence="3">
        <text>thiosulfate + [thioredoxin]-dithiol = [thioredoxin]-disulfide + hydrogen sulfide + sulfite + 2 H(+)</text>
        <dbReference type="Rhea" id="RHEA:83859"/>
        <dbReference type="Rhea" id="RHEA-COMP:10698"/>
        <dbReference type="Rhea" id="RHEA-COMP:10700"/>
        <dbReference type="ChEBI" id="CHEBI:15378"/>
        <dbReference type="ChEBI" id="CHEBI:17359"/>
        <dbReference type="ChEBI" id="CHEBI:29919"/>
        <dbReference type="ChEBI" id="CHEBI:29950"/>
        <dbReference type="ChEBI" id="CHEBI:33542"/>
        <dbReference type="ChEBI" id="CHEBI:50058"/>
    </reaction>
</comment>
<keyword evidence="2 3" id="KW-0808">Transferase</keyword>
<dbReference type="NCBIfam" id="NF001195">
    <property type="entry name" value="PRK00162.1"/>
    <property type="match status" value="1"/>
</dbReference>
<dbReference type="Pfam" id="PF00581">
    <property type="entry name" value="Rhodanese"/>
    <property type="match status" value="1"/>
</dbReference>
<dbReference type="OrthoDB" id="9811849at2"/>
<comment type="similarity">
    <text evidence="3">Belongs to the GlpE family.</text>
</comment>
<dbReference type="CDD" id="cd01444">
    <property type="entry name" value="GlpE_ST"/>
    <property type="match status" value="1"/>
</dbReference>
<dbReference type="InterPro" id="IPR050229">
    <property type="entry name" value="GlpE_sulfurtransferase"/>
</dbReference>
<feature type="active site" description="Cysteine persulfide intermediate" evidence="3">
    <location>
        <position position="65"/>
    </location>
</feature>
<dbReference type="SUPFAM" id="SSF52821">
    <property type="entry name" value="Rhodanese/Cell cycle control phosphatase"/>
    <property type="match status" value="1"/>
</dbReference>
<dbReference type="Gene3D" id="3.40.250.10">
    <property type="entry name" value="Rhodanese-like domain"/>
    <property type="match status" value="1"/>
</dbReference>
<dbReference type="GO" id="GO:0004792">
    <property type="term" value="F:thiosulfate-cyanide sulfurtransferase activity"/>
    <property type="evidence" value="ECO:0007669"/>
    <property type="project" value="UniProtKB-UniRule"/>
</dbReference>
<comment type="subcellular location">
    <subcellularLocation>
        <location evidence="3">Cytoplasm</location>
    </subcellularLocation>
</comment>
<sequence>MDHFQTIDPEQAYQYWLNKTAAMVDIRDPQSFRAGHATGAFHLTNETINNFLQETDFDTPVMVMCYHGHSSQGAAQYLINIGFETVYSVNGGFEAWQRDYPHAVDTVS</sequence>
<dbReference type="PROSITE" id="PS50206">
    <property type="entry name" value="RHODANESE_3"/>
    <property type="match status" value="1"/>
</dbReference>
<reference evidence="6" key="1">
    <citation type="submission" date="2016-10" db="EMBL/GenBank/DDBJ databases">
        <authorList>
            <person name="de Groot N.N."/>
        </authorList>
    </citation>
    <scope>NUCLEOTIDE SEQUENCE [LARGE SCALE GENOMIC DNA]</scope>
    <source>
        <strain evidence="6">DSM 17908</strain>
    </source>
</reference>
<dbReference type="EMBL" id="NITY01000004">
    <property type="protein sequence ID" value="PHM44842.1"/>
    <property type="molecule type" value="Genomic_DNA"/>
</dbReference>
<feature type="domain" description="Rhodanese" evidence="4">
    <location>
        <begin position="17"/>
        <end position="105"/>
    </location>
</feature>
<accession>A0A1I3PEH3</accession>
<keyword evidence="8" id="KW-1185">Reference proteome</keyword>
<evidence type="ECO:0000313" key="6">
    <source>
        <dbReference type="EMBL" id="SFJ19416.1"/>
    </source>
</evidence>
<dbReference type="HAMAP" id="MF_01009">
    <property type="entry name" value="Thiosulf_sulfurtr"/>
    <property type="match status" value="1"/>
</dbReference>
<dbReference type="InterPro" id="IPR036873">
    <property type="entry name" value="Rhodanese-like_dom_sf"/>
</dbReference>
<protein>
    <recommendedName>
        <fullName evidence="3">Thiosulfate sulfurtransferase GlpE</fullName>
        <ecNumber evidence="3">2.8.1.1</ecNumber>
    </recommendedName>
</protein>
<evidence type="ECO:0000256" key="2">
    <source>
        <dbReference type="ARBA" id="ARBA00022679"/>
    </source>
</evidence>
<dbReference type="PANTHER" id="PTHR43031">
    <property type="entry name" value="FAD-DEPENDENT OXIDOREDUCTASE"/>
    <property type="match status" value="1"/>
</dbReference>
<dbReference type="Proteomes" id="UP000198919">
    <property type="component" value="Unassembled WGS sequence"/>
</dbReference>
<dbReference type="SMART" id="SM00450">
    <property type="entry name" value="RHOD"/>
    <property type="match status" value="1"/>
</dbReference>
<dbReference type="STRING" id="351675.SAMN05421680_106105"/>
<dbReference type="AlphaFoldDB" id="A0A1I3PEH3"/>
<evidence type="ECO:0000313" key="7">
    <source>
        <dbReference type="Proteomes" id="UP000198919"/>
    </source>
</evidence>
<dbReference type="Proteomes" id="UP000224607">
    <property type="component" value="Unassembled WGS sequence"/>
</dbReference>
<dbReference type="RefSeq" id="WP_092509740.1">
    <property type="nucleotide sequence ID" value="NZ_CAWNQB010000034.1"/>
</dbReference>
<dbReference type="InterPro" id="IPR023695">
    <property type="entry name" value="Thiosulf_sulfurTrfase"/>
</dbReference>
<reference evidence="5 8" key="3">
    <citation type="journal article" date="2017" name="Nat. Microbiol.">
        <title>Natural product diversity associated with the nematode symbionts Photorhabdus and Xenorhabdus.</title>
        <authorList>
            <person name="Tobias N.J."/>
            <person name="Wolff H."/>
            <person name="Djahanschiri B."/>
            <person name="Grundmann F."/>
            <person name="Kronenwerth M."/>
            <person name="Shi Y.M."/>
            <person name="Simonyi S."/>
            <person name="Grun P."/>
            <person name="Shapiro-Ilan D."/>
            <person name="Pidot S.J."/>
            <person name="Stinear T.P."/>
            <person name="Ebersberger I."/>
            <person name="Bode H.B."/>
        </authorList>
    </citation>
    <scope>NUCLEOTIDE SEQUENCE [LARGE SCALE GENOMIC DNA]</scope>
    <source>
        <strain evidence="5 8">DSM 17908</strain>
    </source>
</reference>
<keyword evidence="1 3" id="KW-0963">Cytoplasm</keyword>
<dbReference type="PANTHER" id="PTHR43031:SF6">
    <property type="entry name" value="THIOSULFATE SULFURTRANSFERASE GLPE"/>
    <property type="match status" value="1"/>
</dbReference>
<organism evidence="6 7">
    <name type="scientific">Xenorhabdus mauleonii</name>
    <dbReference type="NCBI Taxonomy" id="351675"/>
    <lineage>
        <taxon>Bacteria</taxon>
        <taxon>Pseudomonadati</taxon>
        <taxon>Pseudomonadota</taxon>
        <taxon>Gammaproteobacteria</taxon>
        <taxon>Enterobacterales</taxon>
        <taxon>Morganellaceae</taxon>
        <taxon>Xenorhabdus</taxon>
    </lineage>
</organism>
<evidence type="ECO:0000313" key="5">
    <source>
        <dbReference type="EMBL" id="PHM44842.1"/>
    </source>
</evidence>
<dbReference type="GO" id="GO:0005737">
    <property type="term" value="C:cytoplasm"/>
    <property type="evidence" value="ECO:0007669"/>
    <property type="project" value="UniProtKB-SubCell"/>
</dbReference>
<dbReference type="InterPro" id="IPR001763">
    <property type="entry name" value="Rhodanese-like_dom"/>
</dbReference>
<gene>
    <name evidence="3" type="primary">glpE</name>
    <name evidence="6" type="ORF">SAMN05421680_106105</name>
    <name evidence="5" type="ORF">Xmau_01556</name>
</gene>